<keyword evidence="3" id="KW-1185">Reference proteome</keyword>
<gene>
    <name evidence="2" type="ORF">OIK40_05285</name>
</gene>
<evidence type="ECO:0000313" key="2">
    <source>
        <dbReference type="EMBL" id="MDC8754056.1"/>
    </source>
</evidence>
<dbReference type="Proteomes" id="UP001216558">
    <property type="component" value="Unassembled WGS sequence"/>
</dbReference>
<evidence type="ECO:0000256" key="1">
    <source>
        <dbReference type="SAM" id="SignalP"/>
    </source>
</evidence>
<name>A0ABT5JNG6_9SPHN</name>
<dbReference type="RefSeq" id="WP_273676813.1">
    <property type="nucleotide sequence ID" value="NZ_JAQQXQ010000003.1"/>
</dbReference>
<proteinExistence type="predicted"/>
<comment type="caution">
    <text evidence="2">The sequence shown here is derived from an EMBL/GenBank/DDBJ whole genome shotgun (WGS) entry which is preliminary data.</text>
</comment>
<accession>A0ABT5JNG6</accession>
<sequence length="181" mass="19660">MMIERPATRFGRLVAAGAAGLLALGGSGEANAQEADYIEALKECRAITDAAERLACYDAKVGSMVSASEAGDVRIVDRDDVRRTRRQLFGFTVPDLDILEGDEQDKEASEVLETTITGARQLSGKAWRFTTDEGAVWEIANAPRRLAPIKSGDSVIFKTASLGYYFIRINGQMGVKGKRIE</sequence>
<feature type="signal peptide" evidence="1">
    <location>
        <begin position="1"/>
        <end position="32"/>
    </location>
</feature>
<protein>
    <submittedName>
        <fullName evidence="2">Uncharacterized protein</fullName>
    </submittedName>
</protein>
<keyword evidence="1" id="KW-0732">Signal</keyword>
<organism evidence="2 3">
    <name type="scientific">Erythrobacter fulvus</name>
    <dbReference type="NCBI Taxonomy" id="2987523"/>
    <lineage>
        <taxon>Bacteria</taxon>
        <taxon>Pseudomonadati</taxon>
        <taxon>Pseudomonadota</taxon>
        <taxon>Alphaproteobacteria</taxon>
        <taxon>Sphingomonadales</taxon>
        <taxon>Erythrobacteraceae</taxon>
        <taxon>Erythrobacter/Porphyrobacter group</taxon>
        <taxon>Erythrobacter</taxon>
    </lineage>
</organism>
<evidence type="ECO:0000313" key="3">
    <source>
        <dbReference type="Proteomes" id="UP001216558"/>
    </source>
</evidence>
<feature type="chain" id="PRO_5046980513" evidence="1">
    <location>
        <begin position="33"/>
        <end position="181"/>
    </location>
</feature>
<dbReference type="EMBL" id="JAQQXQ010000003">
    <property type="protein sequence ID" value="MDC8754056.1"/>
    <property type="molecule type" value="Genomic_DNA"/>
</dbReference>
<reference evidence="2 3" key="1">
    <citation type="submission" date="2022-10" db="EMBL/GenBank/DDBJ databases">
        <title>Erythrobacter sp. sf7 Genome sequencing.</title>
        <authorList>
            <person name="Park S."/>
        </authorList>
    </citation>
    <scope>NUCLEOTIDE SEQUENCE [LARGE SCALE GENOMIC DNA]</scope>
    <source>
        <strain evidence="3">sf7</strain>
    </source>
</reference>